<comment type="caution">
    <text evidence="3">The sequence shown here is derived from an EMBL/GenBank/DDBJ whole genome shotgun (WGS) entry which is preliminary data.</text>
</comment>
<dbReference type="PANTHER" id="PTHR34606:SF15">
    <property type="entry name" value="BON DOMAIN-CONTAINING PROTEIN"/>
    <property type="match status" value="1"/>
</dbReference>
<dbReference type="EMBL" id="JBHSRS010000084">
    <property type="protein sequence ID" value="MFC6284761.1"/>
    <property type="molecule type" value="Genomic_DNA"/>
</dbReference>
<dbReference type="Proteomes" id="UP001596270">
    <property type="component" value="Unassembled WGS sequence"/>
</dbReference>
<feature type="chain" id="PRO_5047068656" evidence="1">
    <location>
        <begin position="33"/>
        <end position="165"/>
    </location>
</feature>
<evidence type="ECO:0000259" key="2">
    <source>
        <dbReference type="PROSITE" id="PS50914"/>
    </source>
</evidence>
<sequence>MKTNTPFISHRPALVLTTACSLALLLALGACGKKDEGQSVGQQLDSAVAKTEQAAIEAKAKAESSMAKAGASVKEEAQKAEVSGQKAADSVAGSVDDMAITASISAAFAKDSDLSAIRIDVDTKNGNVTLSGPAPTASARDKATAIAKGIKGVSSVDNKLMVKAS</sequence>
<gene>
    <name evidence="3" type="ORF">ACFQND_26340</name>
</gene>
<name>A0ABW1U4E0_9BURK</name>
<feature type="domain" description="BON" evidence="2">
    <location>
        <begin position="96"/>
        <end position="164"/>
    </location>
</feature>
<feature type="signal peptide" evidence="1">
    <location>
        <begin position="1"/>
        <end position="32"/>
    </location>
</feature>
<proteinExistence type="predicted"/>
<organism evidence="3 4">
    <name type="scientific">Polaromonas aquatica</name>
    <dbReference type="NCBI Taxonomy" id="332657"/>
    <lineage>
        <taxon>Bacteria</taxon>
        <taxon>Pseudomonadati</taxon>
        <taxon>Pseudomonadota</taxon>
        <taxon>Betaproteobacteria</taxon>
        <taxon>Burkholderiales</taxon>
        <taxon>Comamonadaceae</taxon>
        <taxon>Polaromonas</taxon>
    </lineage>
</organism>
<dbReference type="RefSeq" id="WP_371434962.1">
    <property type="nucleotide sequence ID" value="NZ_JBHSRS010000084.1"/>
</dbReference>
<dbReference type="InterPro" id="IPR014004">
    <property type="entry name" value="Transpt-assoc_nodulatn_dom_bac"/>
</dbReference>
<evidence type="ECO:0000256" key="1">
    <source>
        <dbReference type="SAM" id="SignalP"/>
    </source>
</evidence>
<dbReference type="PROSITE" id="PS50914">
    <property type="entry name" value="BON"/>
    <property type="match status" value="1"/>
</dbReference>
<dbReference type="PANTHER" id="PTHR34606">
    <property type="entry name" value="BON DOMAIN-CONTAINING PROTEIN"/>
    <property type="match status" value="1"/>
</dbReference>
<evidence type="ECO:0000313" key="4">
    <source>
        <dbReference type="Proteomes" id="UP001596270"/>
    </source>
</evidence>
<dbReference type="SMART" id="SM00749">
    <property type="entry name" value="BON"/>
    <property type="match status" value="1"/>
</dbReference>
<keyword evidence="1" id="KW-0732">Signal</keyword>
<evidence type="ECO:0000313" key="3">
    <source>
        <dbReference type="EMBL" id="MFC6284761.1"/>
    </source>
</evidence>
<dbReference type="InterPro" id="IPR051686">
    <property type="entry name" value="Lipoprotein_DolP"/>
</dbReference>
<dbReference type="PROSITE" id="PS51257">
    <property type="entry name" value="PROKAR_LIPOPROTEIN"/>
    <property type="match status" value="1"/>
</dbReference>
<dbReference type="Gene3D" id="3.30.1340.30">
    <property type="match status" value="1"/>
</dbReference>
<keyword evidence="4" id="KW-1185">Reference proteome</keyword>
<reference evidence="4" key="1">
    <citation type="journal article" date="2019" name="Int. J. Syst. Evol. Microbiol.">
        <title>The Global Catalogue of Microorganisms (GCM) 10K type strain sequencing project: providing services to taxonomists for standard genome sequencing and annotation.</title>
        <authorList>
            <consortium name="The Broad Institute Genomics Platform"/>
            <consortium name="The Broad Institute Genome Sequencing Center for Infectious Disease"/>
            <person name="Wu L."/>
            <person name="Ma J."/>
        </authorList>
    </citation>
    <scope>NUCLEOTIDE SEQUENCE [LARGE SCALE GENOMIC DNA]</scope>
    <source>
        <strain evidence="4">CCUG 39402</strain>
    </source>
</reference>
<protein>
    <submittedName>
        <fullName evidence="3">BON domain-containing protein</fullName>
    </submittedName>
</protein>
<dbReference type="InterPro" id="IPR007055">
    <property type="entry name" value="BON_dom"/>
</dbReference>
<dbReference type="Pfam" id="PF04972">
    <property type="entry name" value="BON"/>
    <property type="match status" value="1"/>
</dbReference>
<accession>A0ABW1U4E0</accession>